<protein>
    <recommendedName>
        <fullName evidence="4">Elongin-A</fullName>
    </recommendedName>
</protein>
<dbReference type="EMBL" id="KV750603">
    <property type="protein sequence ID" value="OCL04074.1"/>
    <property type="molecule type" value="Genomic_DNA"/>
</dbReference>
<dbReference type="Gene3D" id="6.10.250.3180">
    <property type="match status" value="1"/>
</dbReference>
<organism evidence="2 3">
    <name type="scientific">Glonium stellatum</name>
    <dbReference type="NCBI Taxonomy" id="574774"/>
    <lineage>
        <taxon>Eukaryota</taxon>
        <taxon>Fungi</taxon>
        <taxon>Dikarya</taxon>
        <taxon>Ascomycota</taxon>
        <taxon>Pezizomycotina</taxon>
        <taxon>Dothideomycetes</taxon>
        <taxon>Pleosporomycetidae</taxon>
        <taxon>Gloniales</taxon>
        <taxon>Gloniaceae</taxon>
        <taxon>Glonium</taxon>
    </lineage>
</organism>
<dbReference type="GO" id="GO:0070449">
    <property type="term" value="C:elongin complex"/>
    <property type="evidence" value="ECO:0007669"/>
    <property type="project" value="InterPro"/>
</dbReference>
<evidence type="ECO:0000256" key="1">
    <source>
        <dbReference type="SAM" id="MobiDB-lite"/>
    </source>
</evidence>
<feature type="compositionally biased region" description="Low complexity" evidence="1">
    <location>
        <begin position="146"/>
        <end position="155"/>
    </location>
</feature>
<dbReference type="InterPro" id="IPR051870">
    <property type="entry name" value="Elongin-A_domain"/>
</dbReference>
<evidence type="ECO:0000313" key="2">
    <source>
        <dbReference type="EMBL" id="OCL04074.1"/>
    </source>
</evidence>
<feature type="region of interest" description="Disordered" evidence="1">
    <location>
        <begin position="211"/>
        <end position="309"/>
    </location>
</feature>
<evidence type="ECO:0000313" key="3">
    <source>
        <dbReference type="Proteomes" id="UP000250140"/>
    </source>
</evidence>
<feature type="compositionally biased region" description="Low complexity" evidence="1">
    <location>
        <begin position="225"/>
        <end position="236"/>
    </location>
</feature>
<proteinExistence type="predicted"/>
<reference evidence="2 3" key="1">
    <citation type="journal article" date="2016" name="Nat. Commun.">
        <title>Ectomycorrhizal ecology is imprinted in the genome of the dominant symbiotic fungus Cenococcum geophilum.</title>
        <authorList>
            <consortium name="DOE Joint Genome Institute"/>
            <person name="Peter M."/>
            <person name="Kohler A."/>
            <person name="Ohm R.A."/>
            <person name="Kuo A."/>
            <person name="Krutzmann J."/>
            <person name="Morin E."/>
            <person name="Arend M."/>
            <person name="Barry K.W."/>
            <person name="Binder M."/>
            <person name="Choi C."/>
            <person name="Clum A."/>
            <person name="Copeland A."/>
            <person name="Grisel N."/>
            <person name="Haridas S."/>
            <person name="Kipfer T."/>
            <person name="LaButti K."/>
            <person name="Lindquist E."/>
            <person name="Lipzen A."/>
            <person name="Maire R."/>
            <person name="Meier B."/>
            <person name="Mihaltcheva S."/>
            <person name="Molinier V."/>
            <person name="Murat C."/>
            <person name="Poggeler S."/>
            <person name="Quandt C.A."/>
            <person name="Sperisen C."/>
            <person name="Tritt A."/>
            <person name="Tisserant E."/>
            <person name="Crous P.W."/>
            <person name="Henrissat B."/>
            <person name="Nehls U."/>
            <person name="Egli S."/>
            <person name="Spatafora J.W."/>
            <person name="Grigoriev I.V."/>
            <person name="Martin F.M."/>
        </authorList>
    </citation>
    <scope>NUCLEOTIDE SEQUENCE [LARGE SCALE GENOMIC DNA]</scope>
    <source>
        <strain evidence="2 3">CBS 207.34</strain>
    </source>
</reference>
<dbReference type="PANTHER" id="PTHR15141:SF76">
    <property type="entry name" value="TRANSCRIPTION ELONGATION FACTOR B POLYPEPTIDE 3"/>
    <property type="match status" value="1"/>
</dbReference>
<dbReference type="OrthoDB" id="21513at2759"/>
<evidence type="ECO:0008006" key="4">
    <source>
        <dbReference type="Google" id="ProtNLM"/>
    </source>
</evidence>
<dbReference type="Proteomes" id="UP000250140">
    <property type="component" value="Unassembled WGS sequence"/>
</dbReference>
<gene>
    <name evidence="2" type="ORF">AOQ84DRAFT_356582</name>
</gene>
<name>A0A8E2ESK4_9PEZI</name>
<keyword evidence="3" id="KW-1185">Reference proteome</keyword>
<dbReference type="PANTHER" id="PTHR15141">
    <property type="entry name" value="TRANSCRIPTION ELONGATION FACTOR B POLYPEPTIDE 3"/>
    <property type="match status" value="1"/>
</dbReference>
<dbReference type="Pfam" id="PF06881">
    <property type="entry name" value="Elongin_A"/>
    <property type="match status" value="1"/>
</dbReference>
<dbReference type="AlphaFoldDB" id="A0A8E2ESK4"/>
<dbReference type="InterPro" id="IPR010684">
    <property type="entry name" value="RNA_pol_II_trans_fac_SIII_A"/>
</dbReference>
<feature type="region of interest" description="Disordered" evidence="1">
    <location>
        <begin position="137"/>
        <end position="156"/>
    </location>
</feature>
<sequence>MPAPSLFDTAKHRIIQNIEMLTDVGDLPYDFLRPILLKVENPDQLRMIEENSPQIQGEDGEIWQRYIKRDIQDWQKKPHQPKEPKSWWKVYRKLKKEAEMEKQAQEDALRASLKALQDDKATNKTMIVDAKLGFDPTKRRKMPTHSGFGTSFGSSNIPAKNAKTAIDRLKRSMYEQKVARPKGSLMPTHLLEERKGRVATAPKSMVERIQTAREPPKTMLVPRKGSFGHSLGGSSSQDDSALAARESRLKAFTEPRSATATPPPPRASLPMDKAFKAPQLAARPSSDQAPVLKRKRPAPNVFMPQKKRA</sequence>
<dbReference type="GO" id="GO:0006368">
    <property type="term" value="P:transcription elongation by RNA polymerase II"/>
    <property type="evidence" value="ECO:0007669"/>
    <property type="project" value="InterPro"/>
</dbReference>
<accession>A0A8E2ESK4</accession>